<name>A0A1C1A143_9BACL</name>
<dbReference type="Pfam" id="PF07963">
    <property type="entry name" value="N_methyl"/>
    <property type="match status" value="1"/>
</dbReference>
<dbReference type="AlphaFoldDB" id="A0A1C1A143"/>
<evidence type="ECO:0008006" key="6">
    <source>
        <dbReference type="Google" id="ProtNLM"/>
    </source>
</evidence>
<evidence type="ECO:0000256" key="2">
    <source>
        <dbReference type="ARBA" id="ARBA00023287"/>
    </source>
</evidence>
<comment type="caution">
    <text evidence="4">The sequence shown here is derived from an EMBL/GenBank/DDBJ whole genome shotgun (WGS) entry which is preliminary data.</text>
</comment>
<organism evidence="4 5">
    <name type="scientific">Paenibacillus pectinilyticus</name>
    <dbReference type="NCBI Taxonomy" id="512399"/>
    <lineage>
        <taxon>Bacteria</taxon>
        <taxon>Bacillati</taxon>
        <taxon>Bacillota</taxon>
        <taxon>Bacilli</taxon>
        <taxon>Bacillales</taxon>
        <taxon>Paenibacillaceae</taxon>
        <taxon>Paenibacillus</taxon>
    </lineage>
</organism>
<keyword evidence="3" id="KW-0812">Transmembrane</keyword>
<feature type="transmembrane region" description="Helical" evidence="3">
    <location>
        <begin position="12"/>
        <end position="35"/>
    </location>
</feature>
<evidence type="ECO:0000313" key="5">
    <source>
        <dbReference type="Proteomes" id="UP000093309"/>
    </source>
</evidence>
<evidence type="ECO:0000256" key="3">
    <source>
        <dbReference type="SAM" id="Phobius"/>
    </source>
</evidence>
<reference evidence="5" key="1">
    <citation type="submission" date="2016-05" db="EMBL/GenBank/DDBJ databases">
        <title>Paenibacillus oryzae. sp. nov., isolated from the rice root.</title>
        <authorList>
            <person name="Zhang J."/>
            <person name="Zhang X."/>
        </authorList>
    </citation>
    <scope>NUCLEOTIDE SEQUENCE [LARGE SCALE GENOMIC DNA]</scope>
    <source>
        <strain evidence="5">KCTC13222</strain>
    </source>
</reference>
<comment type="subcellular location">
    <subcellularLocation>
        <location evidence="1">Cell surface</location>
    </subcellularLocation>
</comment>
<dbReference type="InterPro" id="IPR012902">
    <property type="entry name" value="N_methyl_site"/>
</dbReference>
<dbReference type="Proteomes" id="UP000093309">
    <property type="component" value="Unassembled WGS sequence"/>
</dbReference>
<protein>
    <recommendedName>
        <fullName evidence="6">Prepilin-type N-terminal cleavage/methylation domain-containing protein</fullName>
    </recommendedName>
</protein>
<evidence type="ECO:0000313" key="4">
    <source>
        <dbReference type="EMBL" id="OCT14252.1"/>
    </source>
</evidence>
<gene>
    <name evidence="4" type="ORF">A8709_25820</name>
</gene>
<dbReference type="EMBL" id="LYPC01000020">
    <property type="protein sequence ID" value="OCT14252.1"/>
    <property type="molecule type" value="Genomic_DNA"/>
</dbReference>
<keyword evidence="3" id="KW-1133">Transmembrane helix</keyword>
<evidence type="ECO:0000256" key="1">
    <source>
        <dbReference type="ARBA" id="ARBA00004241"/>
    </source>
</evidence>
<proteinExistence type="predicted"/>
<keyword evidence="3" id="KW-0472">Membrane</keyword>
<dbReference type="OrthoDB" id="2456766at2"/>
<dbReference type="RefSeq" id="WP_065853103.1">
    <property type="nucleotide sequence ID" value="NZ_LYPC01000020.1"/>
</dbReference>
<dbReference type="PROSITE" id="PS00409">
    <property type="entry name" value="PROKAR_NTER_METHYL"/>
    <property type="match status" value="1"/>
</dbReference>
<dbReference type="GO" id="GO:0030420">
    <property type="term" value="P:establishment of competence for transformation"/>
    <property type="evidence" value="ECO:0007669"/>
    <property type="project" value="UniProtKB-KW"/>
</dbReference>
<dbReference type="STRING" id="512399.A8709_25820"/>
<dbReference type="NCBIfam" id="TIGR02532">
    <property type="entry name" value="IV_pilin_GFxxxE"/>
    <property type="match status" value="1"/>
</dbReference>
<accession>A0A1C1A143</accession>
<keyword evidence="5" id="KW-1185">Reference proteome</keyword>
<sequence length="181" mass="20329">MKKKEPRDEGFTLIEVLAATVILSVVSLAMMAFFIQAMSYNKGNQNKTVMVNLARNALFYMEKQPFTEMNDYLKANGGIDLEKGNCSMNAGALICSPTDMTISSMTGLWDVFNPEVNGKQYEVTVKYQSDLIHEELEMNPTSTKFQYLIPISVQVVDKNAPNPSSRYQADVEGYILDESIR</sequence>
<dbReference type="GO" id="GO:0009986">
    <property type="term" value="C:cell surface"/>
    <property type="evidence" value="ECO:0007669"/>
    <property type="project" value="UniProtKB-SubCell"/>
</dbReference>
<keyword evidence="2" id="KW-0178">Competence</keyword>